<dbReference type="Pfam" id="PF25917">
    <property type="entry name" value="BSH_RND"/>
    <property type="match status" value="1"/>
</dbReference>
<dbReference type="Pfam" id="PF25967">
    <property type="entry name" value="RND-MFP_C"/>
    <property type="match status" value="1"/>
</dbReference>
<reference evidence="8 9" key="1">
    <citation type="journal article" date="2016" name="PLoS ONE">
        <title>Complete Genome Sequence and Comparative Genomics of a Novel Myxobacterium Myxococcus hansupus.</title>
        <authorList>
            <person name="Sharma G."/>
            <person name="Narwani T."/>
            <person name="Subramanian S."/>
        </authorList>
    </citation>
    <scope>NUCLEOTIDE SEQUENCE [LARGE SCALE GENOMIC DNA]</scope>
    <source>
        <strain evidence="9">mixupus</strain>
    </source>
</reference>
<evidence type="ECO:0000313" key="9">
    <source>
        <dbReference type="Proteomes" id="UP000009026"/>
    </source>
</evidence>
<dbReference type="eggNOG" id="COG0845">
    <property type="taxonomic scope" value="Bacteria"/>
</dbReference>
<dbReference type="PROSITE" id="PS51257">
    <property type="entry name" value="PROKAR_LIPOPROTEIN"/>
    <property type="match status" value="1"/>
</dbReference>
<feature type="compositionally biased region" description="Gly residues" evidence="4">
    <location>
        <begin position="376"/>
        <end position="386"/>
    </location>
</feature>
<evidence type="ECO:0000313" key="8">
    <source>
        <dbReference type="EMBL" id="AKQ64946.1"/>
    </source>
</evidence>
<keyword evidence="9" id="KW-1185">Reference proteome</keyword>
<dbReference type="Proteomes" id="UP000009026">
    <property type="component" value="Chromosome"/>
</dbReference>
<dbReference type="KEGG" id="mym:A176_001858"/>
<gene>
    <name evidence="8" type="ORF">A176_001858</name>
</gene>
<feature type="domain" description="Multidrug resistance protein MdtA-like barrel-sandwich hybrid" evidence="6">
    <location>
        <begin position="62"/>
        <end position="197"/>
    </location>
</feature>
<comment type="subcellular location">
    <subcellularLocation>
        <location evidence="1">Cell envelope</location>
    </subcellularLocation>
</comment>
<dbReference type="NCBIfam" id="TIGR01730">
    <property type="entry name" value="RND_mfp"/>
    <property type="match status" value="1"/>
</dbReference>
<evidence type="ECO:0000256" key="2">
    <source>
        <dbReference type="ARBA" id="ARBA00009477"/>
    </source>
</evidence>
<evidence type="ECO:0000259" key="5">
    <source>
        <dbReference type="Pfam" id="PF25876"/>
    </source>
</evidence>
<dbReference type="Gene3D" id="2.40.50.100">
    <property type="match status" value="1"/>
</dbReference>
<dbReference type="Gene3D" id="1.10.287.470">
    <property type="entry name" value="Helix hairpin bin"/>
    <property type="match status" value="1"/>
</dbReference>
<proteinExistence type="inferred from homology"/>
<feature type="compositionally biased region" description="Polar residues" evidence="4">
    <location>
        <begin position="356"/>
        <end position="367"/>
    </location>
</feature>
<protein>
    <submittedName>
        <fullName evidence="8">Putative RND efflux membrane fusion protein</fullName>
    </submittedName>
</protein>
<evidence type="ECO:0000259" key="7">
    <source>
        <dbReference type="Pfam" id="PF25967"/>
    </source>
</evidence>
<dbReference type="PATRIC" id="fig|1297742.4.peg.1881"/>
<dbReference type="Gene3D" id="2.40.420.20">
    <property type="match status" value="1"/>
</dbReference>
<dbReference type="PANTHER" id="PTHR30469:SF39">
    <property type="entry name" value="SLL0180 PROTEIN"/>
    <property type="match status" value="1"/>
</dbReference>
<dbReference type="EMBL" id="CP012109">
    <property type="protein sequence ID" value="AKQ64946.1"/>
    <property type="molecule type" value="Genomic_DNA"/>
</dbReference>
<dbReference type="InterPro" id="IPR058625">
    <property type="entry name" value="MdtA-like_BSH"/>
</dbReference>
<dbReference type="RefSeq" id="WP_002634206.1">
    <property type="nucleotide sequence ID" value="NZ_CP012109.1"/>
</dbReference>
<feature type="domain" description="Multidrug resistance protein MdtA-like alpha-helical hairpin" evidence="5">
    <location>
        <begin position="102"/>
        <end position="170"/>
    </location>
</feature>
<evidence type="ECO:0000256" key="4">
    <source>
        <dbReference type="SAM" id="MobiDB-lite"/>
    </source>
</evidence>
<dbReference type="InterPro" id="IPR058624">
    <property type="entry name" value="MdtA-like_HH"/>
</dbReference>
<dbReference type="InterPro" id="IPR006143">
    <property type="entry name" value="RND_pump_MFP"/>
</dbReference>
<dbReference type="SUPFAM" id="SSF111369">
    <property type="entry name" value="HlyD-like secretion proteins"/>
    <property type="match status" value="1"/>
</dbReference>
<feature type="domain" description="Multidrug resistance protein MdtA-like C-terminal permuted SH3" evidence="7">
    <location>
        <begin position="284"/>
        <end position="347"/>
    </location>
</feature>
<name>A0A0H4WNC9_9BACT</name>
<evidence type="ECO:0000259" key="6">
    <source>
        <dbReference type="Pfam" id="PF25917"/>
    </source>
</evidence>
<evidence type="ECO:0000256" key="1">
    <source>
        <dbReference type="ARBA" id="ARBA00004196"/>
    </source>
</evidence>
<dbReference type="STRING" id="1297742.A176_001858"/>
<sequence>MRLVNPMKAMWGVTLLATVAGCSGQKAAPPAPPPREIEVVTLTPREVRDTGEYLGSLLSRQSVSVLPQVVGYVRKIHVRPGDKVEQGAPLLEVDSREGTAALDSAQAQLSSTQVNLQLARRTLERTEALYKEGLASAQELEQGRAQVEAAQAAARSSAAQVTQRQVQLQYHLVRAPFAGTVGDVLVRLGDYVGLATPLTSVAQADVLEVSVSVPSTRARSMKPDTALEILDGAGKVILTSNVFYVAPQADPRTQLVEVKAAFRNTVGLRPSELVRSRLVYSARDALQIPALAVIRQSGQPFAMVVQAKDGKTVVERRPITLGALGEMAYVVEKGLQSGDQVAVSSLQALRDGTAVTPKQSNVPSAPTGSGPPRASGNGGGTVGGSR</sequence>
<accession>A0A0H4WNC9</accession>
<dbReference type="PANTHER" id="PTHR30469">
    <property type="entry name" value="MULTIDRUG RESISTANCE PROTEIN MDTA"/>
    <property type="match status" value="1"/>
</dbReference>
<dbReference type="GO" id="GO:0015562">
    <property type="term" value="F:efflux transmembrane transporter activity"/>
    <property type="evidence" value="ECO:0007669"/>
    <property type="project" value="TreeGrafter"/>
</dbReference>
<organism evidence="8 9">
    <name type="scientific">Pseudomyxococcus hansupus</name>
    <dbReference type="NCBI Taxonomy" id="1297742"/>
    <lineage>
        <taxon>Bacteria</taxon>
        <taxon>Pseudomonadati</taxon>
        <taxon>Myxococcota</taxon>
        <taxon>Myxococcia</taxon>
        <taxon>Myxococcales</taxon>
        <taxon>Cystobacterineae</taxon>
        <taxon>Myxococcaceae</taxon>
        <taxon>Pseudomyxococcus</taxon>
    </lineage>
</organism>
<dbReference type="Pfam" id="PF25876">
    <property type="entry name" value="HH_MFP_RND"/>
    <property type="match status" value="1"/>
</dbReference>
<feature type="region of interest" description="Disordered" evidence="4">
    <location>
        <begin position="352"/>
        <end position="386"/>
    </location>
</feature>
<comment type="similarity">
    <text evidence="2">Belongs to the membrane fusion protein (MFP) (TC 8.A.1) family.</text>
</comment>
<dbReference type="Gene3D" id="2.40.30.170">
    <property type="match status" value="1"/>
</dbReference>
<dbReference type="AlphaFoldDB" id="A0A0H4WNC9"/>
<dbReference type="InterPro" id="IPR058627">
    <property type="entry name" value="MdtA-like_C"/>
</dbReference>
<keyword evidence="3" id="KW-0813">Transport</keyword>
<dbReference type="OrthoDB" id="5379451at2"/>
<dbReference type="GO" id="GO:1990281">
    <property type="term" value="C:efflux pump complex"/>
    <property type="evidence" value="ECO:0007669"/>
    <property type="project" value="TreeGrafter"/>
</dbReference>
<evidence type="ECO:0000256" key="3">
    <source>
        <dbReference type="ARBA" id="ARBA00022448"/>
    </source>
</evidence>